<evidence type="ECO:0000313" key="6">
    <source>
        <dbReference type="EMBL" id="MBK1666938.1"/>
    </source>
</evidence>
<dbReference type="CDD" id="cd16424">
    <property type="entry name" value="VirB8"/>
    <property type="match status" value="1"/>
</dbReference>
<sequence length="231" mass="26127">MSRSKSPGIKGNDLANYEMPNLPQRNMLWVTRLMALLLTASLLANFALSAALFAITPLKEVRPFIVEFQRGSDVVATVRPVSKEVEGFQYLTESLVRKYVTQRETIPRTYEDAQDALEKLWGPNSFLSQATAPNAWRRFAQSMRDIITEARRRDIARAIEIDSVTALTPYQLYQVDFTATVYGPDRDVLQQQSYTATLSITFAPRQNVTPQQALANPVGFIVTSYNRVEDK</sequence>
<dbReference type="Proteomes" id="UP001296873">
    <property type="component" value="Unassembled WGS sequence"/>
</dbReference>
<reference evidence="6 7" key="1">
    <citation type="journal article" date="2020" name="Microorganisms">
        <title>Osmotic Adaptation and Compatible Solute Biosynthesis of Phototrophic Bacteria as Revealed from Genome Analyses.</title>
        <authorList>
            <person name="Imhoff J.F."/>
            <person name="Rahn T."/>
            <person name="Kunzel S."/>
            <person name="Keller A."/>
            <person name="Neulinger S.C."/>
        </authorList>
    </citation>
    <scope>NUCLEOTIDE SEQUENCE [LARGE SCALE GENOMIC DNA]</scope>
    <source>
        <strain evidence="6 7">DSM 9895</strain>
    </source>
</reference>
<dbReference type="Gene3D" id="3.10.450.230">
    <property type="entry name" value="VirB8 protein"/>
    <property type="match status" value="1"/>
</dbReference>
<dbReference type="SUPFAM" id="SSF54427">
    <property type="entry name" value="NTF2-like"/>
    <property type="match status" value="1"/>
</dbReference>
<proteinExistence type="predicted"/>
<evidence type="ECO:0000256" key="1">
    <source>
        <dbReference type="ARBA" id="ARBA00004167"/>
    </source>
</evidence>
<comment type="caution">
    <text evidence="6">The sequence shown here is derived from an EMBL/GenBank/DDBJ whole genome shotgun (WGS) entry which is preliminary data.</text>
</comment>
<dbReference type="Pfam" id="PF04335">
    <property type="entry name" value="VirB8"/>
    <property type="match status" value="1"/>
</dbReference>
<dbReference type="RefSeq" id="WP_200338996.1">
    <property type="nucleotide sequence ID" value="NZ_NRRL01000003.1"/>
</dbReference>
<evidence type="ECO:0000259" key="5">
    <source>
        <dbReference type="Pfam" id="PF04335"/>
    </source>
</evidence>
<evidence type="ECO:0000256" key="2">
    <source>
        <dbReference type="ARBA" id="ARBA00022692"/>
    </source>
</evidence>
<dbReference type="InterPro" id="IPR007430">
    <property type="entry name" value="VirB8"/>
</dbReference>
<evidence type="ECO:0000256" key="4">
    <source>
        <dbReference type="ARBA" id="ARBA00023136"/>
    </source>
</evidence>
<evidence type="ECO:0000256" key="3">
    <source>
        <dbReference type="ARBA" id="ARBA00022989"/>
    </source>
</evidence>
<dbReference type="EMBL" id="NRRL01000003">
    <property type="protein sequence ID" value="MBK1666938.1"/>
    <property type="molecule type" value="Genomic_DNA"/>
</dbReference>
<name>A0ABS1DB55_9PROT</name>
<dbReference type="InterPro" id="IPR032710">
    <property type="entry name" value="NTF2-like_dom_sf"/>
</dbReference>
<accession>A0ABS1DB55</accession>
<keyword evidence="2" id="KW-0812">Transmembrane</keyword>
<keyword evidence="7" id="KW-1185">Reference proteome</keyword>
<evidence type="ECO:0000313" key="7">
    <source>
        <dbReference type="Proteomes" id="UP001296873"/>
    </source>
</evidence>
<organism evidence="6 7">
    <name type="scientific">Rhodovibrio sodomensis</name>
    <dbReference type="NCBI Taxonomy" id="1088"/>
    <lineage>
        <taxon>Bacteria</taxon>
        <taxon>Pseudomonadati</taxon>
        <taxon>Pseudomonadota</taxon>
        <taxon>Alphaproteobacteria</taxon>
        <taxon>Rhodospirillales</taxon>
        <taxon>Rhodovibrionaceae</taxon>
        <taxon>Rhodovibrio</taxon>
    </lineage>
</organism>
<keyword evidence="4" id="KW-0472">Membrane</keyword>
<keyword evidence="3" id="KW-1133">Transmembrane helix</keyword>
<protein>
    <recommendedName>
        <fullName evidence="5">Bacterial virulence protein VirB8 domain-containing protein</fullName>
    </recommendedName>
</protein>
<comment type="subcellular location">
    <subcellularLocation>
        <location evidence="1">Membrane</location>
        <topology evidence="1">Single-pass membrane protein</topology>
    </subcellularLocation>
</comment>
<gene>
    <name evidence="6" type="ORF">CKO28_02630</name>
</gene>
<feature type="domain" description="Bacterial virulence protein VirB8" evidence="5">
    <location>
        <begin position="32"/>
        <end position="229"/>
    </location>
</feature>